<accession>A0A445KZY0</accession>
<proteinExistence type="predicted"/>
<reference evidence="1 2" key="1">
    <citation type="submission" date="2018-09" db="EMBL/GenBank/DDBJ databases">
        <title>A high-quality reference genome of wild soybean provides a powerful tool to mine soybean genomes.</title>
        <authorList>
            <person name="Xie M."/>
            <person name="Chung C.Y.L."/>
            <person name="Li M.-W."/>
            <person name="Wong F.-L."/>
            <person name="Chan T.-F."/>
            <person name="Lam H.-M."/>
        </authorList>
    </citation>
    <scope>NUCLEOTIDE SEQUENCE [LARGE SCALE GENOMIC DNA]</scope>
    <source>
        <strain evidence="2">cv. W05</strain>
        <tissue evidence="1">Hypocotyl of etiolated seedlings</tissue>
    </source>
</reference>
<gene>
    <name evidence="1" type="ORF">D0Y65_009625</name>
</gene>
<dbReference type="EMBL" id="QZWG01000004">
    <property type="protein sequence ID" value="RZC16434.1"/>
    <property type="molecule type" value="Genomic_DNA"/>
</dbReference>
<dbReference type="AlphaFoldDB" id="A0A445KZY0"/>
<name>A0A445KZY0_GLYSO</name>
<evidence type="ECO:0000313" key="1">
    <source>
        <dbReference type="EMBL" id="RZC16434.1"/>
    </source>
</evidence>
<keyword evidence="2" id="KW-1185">Reference proteome</keyword>
<evidence type="ECO:0000313" key="2">
    <source>
        <dbReference type="Proteomes" id="UP000289340"/>
    </source>
</evidence>
<dbReference type="Proteomes" id="UP000289340">
    <property type="component" value="Chromosome 4"/>
</dbReference>
<sequence>MLLHHLLITAIPNLQPLRCVKTLVTNTLVESLTTAVERVAGEPNLGWRGSFSDPALEPLPRGASSLASERPRLLSHHCMLPSSRSGKHKPNGSFEVKGEAKEETNLCLAAAELHLSPLPTNHCRLLVFYTVVVL</sequence>
<organism evidence="1 2">
    <name type="scientific">Glycine soja</name>
    <name type="common">Wild soybean</name>
    <dbReference type="NCBI Taxonomy" id="3848"/>
    <lineage>
        <taxon>Eukaryota</taxon>
        <taxon>Viridiplantae</taxon>
        <taxon>Streptophyta</taxon>
        <taxon>Embryophyta</taxon>
        <taxon>Tracheophyta</taxon>
        <taxon>Spermatophyta</taxon>
        <taxon>Magnoliopsida</taxon>
        <taxon>eudicotyledons</taxon>
        <taxon>Gunneridae</taxon>
        <taxon>Pentapetalae</taxon>
        <taxon>rosids</taxon>
        <taxon>fabids</taxon>
        <taxon>Fabales</taxon>
        <taxon>Fabaceae</taxon>
        <taxon>Papilionoideae</taxon>
        <taxon>50 kb inversion clade</taxon>
        <taxon>NPAAA clade</taxon>
        <taxon>indigoferoid/millettioid clade</taxon>
        <taxon>Phaseoleae</taxon>
        <taxon>Glycine</taxon>
        <taxon>Glycine subgen. Soja</taxon>
    </lineage>
</organism>
<comment type="caution">
    <text evidence="1">The sequence shown here is derived from an EMBL/GenBank/DDBJ whole genome shotgun (WGS) entry which is preliminary data.</text>
</comment>
<dbReference type="Gramene" id="XM_028372971.1">
    <property type="protein sequence ID" value="XP_028228772.1"/>
    <property type="gene ID" value="LOC114409488"/>
</dbReference>
<protein>
    <submittedName>
        <fullName evidence="1">Uncharacterized protein</fullName>
    </submittedName>
</protein>